<name>A0AAW0MH49_9GOBI</name>
<dbReference type="InterPro" id="IPR003599">
    <property type="entry name" value="Ig_sub"/>
</dbReference>
<evidence type="ECO:0000256" key="4">
    <source>
        <dbReference type="SAM" id="Phobius"/>
    </source>
</evidence>
<dbReference type="InterPro" id="IPR050488">
    <property type="entry name" value="Ig_Fc_receptor"/>
</dbReference>
<evidence type="ECO:0000256" key="2">
    <source>
        <dbReference type="ARBA" id="ARBA00023157"/>
    </source>
</evidence>
<evidence type="ECO:0000256" key="3">
    <source>
        <dbReference type="SAM" id="MobiDB-lite"/>
    </source>
</evidence>
<evidence type="ECO:0000313" key="6">
    <source>
        <dbReference type="EMBL" id="KAK7877339.1"/>
    </source>
</evidence>
<gene>
    <name evidence="6" type="ORF">WMY93_031943</name>
</gene>
<keyword evidence="4" id="KW-0472">Membrane</keyword>
<keyword evidence="4" id="KW-1133">Transmembrane helix</keyword>
<feature type="transmembrane region" description="Helical" evidence="4">
    <location>
        <begin position="191"/>
        <end position="212"/>
    </location>
</feature>
<sequence length="340" mass="37568">MNSSSGMDFSLSVSPDQSQFFRGNKVTLSCGDTGAVKRNTSTEYNQDCSGMEAYGNASTCWMLRYPGTVVNKGVVLQVPVLPVSPGQTVSLTCRHHTGSAPSARFYSDGQLLSEQPTGQLTLQQVSVSDEGLYQCEIRGEKSQPSPLRLRADTCEHHSSISPVSCPVFCLSSQSSVSADQSPVPPAAFSPLLLGFIVGSVLLVLLVLIIFLVRRYIKQTGDSCPEERGTDDVTYSHILHHQERPPIRRTENQESLVYSTVKTDEVCYSSIAFNQTRGKSPRRVKHRENEDSSVYSSVKTDDVIYSSININQTRDPAKRTKDRTPKQKDSSTYAQIRERTK</sequence>
<keyword evidence="1" id="KW-0732">Signal</keyword>
<evidence type="ECO:0000259" key="5">
    <source>
        <dbReference type="PROSITE" id="PS50835"/>
    </source>
</evidence>
<keyword evidence="4" id="KW-0812">Transmembrane</keyword>
<dbReference type="SMART" id="SM00408">
    <property type="entry name" value="IGc2"/>
    <property type="match status" value="1"/>
</dbReference>
<dbReference type="InterPro" id="IPR003598">
    <property type="entry name" value="Ig_sub2"/>
</dbReference>
<dbReference type="Gene3D" id="2.60.40.10">
    <property type="entry name" value="Immunoglobulins"/>
    <property type="match status" value="1"/>
</dbReference>
<dbReference type="InterPro" id="IPR013783">
    <property type="entry name" value="Ig-like_fold"/>
</dbReference>
<accession>A0AAW0MH49</accession>
<dbReference type="PANTHER" id="PTHR11481:SF64">
    <property type="entry name" value="FC RECEPTOR-LIKE PROTEIN 4"/>
    <property type="match status" value="1"/>
</dbReference>
<organism evidence="6 7">
    <name type="scientific">Mugilogobius chulae</name>
    <name type="common">yellowstripe goby</name>
    <dbReference type="NCBI Taxonomy" id="88201"/>
    <lineage>
        <taxon>Eukaryota</taxon>
        <taxon>Metazoa</taxon>
        <taxon>Chordata</taxon>
        <taxon>Craniata</taxon>
        <taxon>Vertebrata</taxon>
        <taxon>Euteleostomi</taxon>
        <taxon>Actinopterygii</taxon>
        <taxon>Neopterygii</taxon>
        <taxon>Teleostei</taxon>
        <taxon>Neoteleostei</taxon>
        <taxon>Acanthomorphata</taxon>
        <taxon>Gobiaria</taxon>
        <taxon>Gobiiformes</taxon>
        <taxon>Gobioidei</taxon>
        <taxon>Gobiidae</taxon>
        <taxon>Gobionellinae</taxon>
        <taxon>Mugilogobius</taxon>
    </lineage>
</organism>
<reference evidence="7" key="1">
    <citation type="submission" date="2024-04" db="EMBL/GenBank/DDBJ databases">
        <title>Salinicola lusitanus LLJ914,a marine bacterium isolated from the Okinawa Trough.</title>
        <authorList>
            <person name="Li J."/>
        </authorList>
    </citation>
    <scope>NUCLEOTIDE SEQUENCE [LARGE SCALE GENOMIC DNA]</scope>
</reference>
<dbReference type="InterPro" id="IPR036179">
    <property type="entry name" value="Ig-like_dom_sf"/>
</dbReference>
<feature type="region of interest" description="Disordered" evidence="3">
    <location>
        <begin position="305"/>
        <end position="340"/>
    </location>
</feature>
<dbReference type="Proteomes" id="UP001460270">
    <property type="component" value="Unassembled WGS sequence"/>
</dbReference>
<dbReference type="SUPFAM" id="SSF48726">
    <property type="entry name" value="Immunoglobulin"/>
    <property type="match status" value="1"/>
</dbReference>
<dbReference type="CDD" id="cd00096">
    <property type="entry name" value="Ig"/>
    <property type="match status" value="1"/>
</dbReference>
<dbReference type="GO" id="GO:0009897">
    <property type="term" value="C:external side of plasma membrane"/>
    <property type="evidence" value="ECO:0007669"/>
    <property type="project" value="TreeGrafter"/>
</dbReference>
<dbReference type="InterPro" id="IPR007110">
    <property type="entry name" value="Ig-like_dom"/>
</dbReference>
<dbReference type="GO" id="GO:0004888">
    <property type="term" value="F:transmembrane signaling receptor activity"/>
    <property type="evidence" value="ECO:0007669"/>
    <property type="project" value="TreeGrafter"/>
</dbReference>
<dbReference type="AlphaFoldDB" id="A0AAW0MH49"/>
<feature type="compositionally biased region" description="Basic and acidic residues" evidence="3">
    <location>
        <begin position="314"/>
        <end position="328"/>
    </location>
</feature>
<keyword evidence="2" id="KW-1015">Disulfide bond</keyword>
<dbReference type="EMBL" id="JBBPFD010000700">
    <property type="protein sequence ID" value="KAK7877339.1"/>
    <property type="molecule type" value="Genomic_DNA"/>
</dbReference>
<feature type="domain" description="Ig-like" evidence="5">
    <location>
        <begin position="66"/>
        <end position="150"/>
    </location>
</feature>
<evidence type="ECO:0000313" key="7">
    <source>
        <dbReference type="Proteomes" id="UP001460270"/>
    </source>
</evidence>
<protein>
    <recommendedName>
        <fullName evidence="5">Ig-like domain-containing protein</fullName>
    </recommendedName>
</protein>
<proteinExistence type="predicted"/>
<dbReference type="SMART" id="SM00409">
    <property type="entry name" value="IG"/>
    <property type="match status" value="1"/>
</dbReference>
<comment type="caution">
    <text evidence="6">The sequence shown here is derived from an EMBL/GenBank/DDBJ whole genome shotgun (WGS) entry which is preliminary data.</text>
</comment>
<dbReference type="Pfam" id="PF13895">
    <property type="entry name" value="Ig_2"/>
    <property type="match status" value="1"/>
</dbReference>
<dbReference type="PANTHER" id="PTHR11481">
    <property type="entry name" value="IMMUNOGLOBULIN FC RECEPTOR"/>
    <property type="match status" value="1"/>
</dbReference>
<dbReference type="PROSITE" id="PS50835">
    <property type="entry name" value="IG_LIKE"/>
    <property type="match status" value="1"/>
</dbReference>
<evidence type="ECO:0000256" key="1">
    <source>
        <dbReference type="ARBA" id="ARBA00022729"/>
    </source>
</evidence>
<keyword evidence="7" id="KW-1185">Reference proteome</keyword>
<dbReference type="GO" id="GO:0007166">
    <property type="term" value="P:cell surface receptor signaling pathway"/>
    <property type="evidence" value="ECO:0007669"/>
    <property type="project" value="TreeGrafter"/>
</dbReference>
<dbReference type="GO" id="GO:0006955">
    <property type="term" value="P:immune response"/>
    <property type="evidence" value="ECO:0007669"/>
    <property type="project" value="TreeGrafter"/>
</dbReference>